<evidence type="ECO:0000259" key="1">
    <source>
        <dbReference type="Pfam" id="PF06985"/>
    </source>
</evidence>
<evidence type="ECO:0000313" key="3">
    <source>
        <dbReference type="Proteomes" id="UP000092154"/>
    </source>
</evidence>
<proteinExistence type="predicted"/>
<dbReference type="EMBL" id="KV448445">
    <property type="protein sequence ID" value="OAX36064.1"/>
    <property type="molecule type" value="Genomic_DNA"/>
</dbReference>
<dbReference type="AlphaFoldDB" id="A0A1B7MTW3"/>
<dbReference type="InterPro" id="IPR010730">
    <property type="entry name" value="HET"/>
</dbReference>
<dbReference type="Proteomes" id="UP000092154">
    <property type="component" value="Unassembled WGS sequence"/>
</dbReference>
<dbReference type="PANTHER" id="PTHR10622">
    <property type="entry name" value="HET DOMAIN-CONTAINING PROTEIN"/>
    <property type="match status" value="1"/>
</dbReference>
<evidence type="ECO:0000313" key="2">
    <source>
        <dbReference type="EMBL" id="OAX36064.1"/>
    </source>
</evidence>
<gene>
    <name evidence="2" type="ORF">K503DRAFT_330288</name>
</gene>
<feature type="domain" description="Heterokaryon incompatibility" evidence="1">
    <location>
        <begin position="66"/>
        <end position="151"/>
    </location>
</feature>
<dbReference type="OrthoDB" id="5122891at2759"/>
<dbReference type="STRING" id="1314800.A0A1B7MTW3"/>
<organism evidence="2 3">
    <name type="scientific">Rhizopogon vinicolor AM-OR11-026</name>
    <dbReference type="NCBI Taxonomy" id="1314800"/>
    <lineage>
        <taxon>Eukaryota</taxon>
        <taxon>Fungi</taxon>
        <taxon>Dikarya</taxon>
        <taxon>Basidiomycota</taxon>
        <taxon>Agaricomycotina</taxon>
        <taxon>Agaricomycetes</taxon>
        <taxon>Agaricomycetidae</taxon>
        <taxon>Boletales</taxon>
        <taxon>Suillineae</taxon>
        <taxon>Rhizopogonaceae</taxon>
        <taxon>Rhizopogon</taxon>
    </lineage>
</organism>
<protein>
    <recommendedName>
        <fullName evidence="1">Heterokaryon incompatibility domain-containing protein</fullName>
    </recommendedName>
</protein>
<dbReference type="InParanoid" id="A0A1B7MTW3"/>
<dbReference type="Pfam" id="PF06985">
    <property type="entry name" value="HET"/>
    <property type="match status" value="1"/>
</dbReference>
<name>A0A1B7MTW3_9AGAM</name>
<accession>A0A1B7MTW3</accession>
<reference evidence="2 3" key="1">
    <citation type="submission" date="2016-06" db="EMBL/GenBank/DDBJ databases">
        <title>Comparative genomics of the ectomycorrhizal sister species Rhizopogon vinicolor and Rhizopogon vesiculosus (Basidiomycota: Boletales) reveals a divergence of the mating type B locus.</title>
        <authorList>
            <consortium name="DOE Joint Genome Institute"/>
            <person name="Mujic A.B."/>
            <person name="Kuo A."/>
            <person name="Tritt A."/>
            <person name="Lipzen A."/>
            <person name="Chen C."/>
            <person name="Johnson J."/>
            <person name="Sharma A."/>
            <person name="Barry K."/>
            <person name="Grigoriev I.V."/>
            <person name="Spatafora J.W."/>
        </authorList>
    </citation>
    <scope>NUCLEOTIDE SEQUENCE [LARGE SCALE GENOMIC DNA]</scope>
    <source>
        <strain evidence="2 3">AM-OR11-026</strain>
    </source>
</reference>
<keyword evidence="3" id="KW-1185">Reference proteome</keyword>
<sequence length="473" mass="54116">MDHRKEGESNLDWFERYVMNEIPIRLIRLSDMTFVERNNVKKHFRGSVPEDNPVQRGYWPSNFVKYAILSHRWLDDGEPTYEEMKSGTPAGVGYEKLKKFCEKAQEYNVEFAWSDTCCIDKTSGTELDESIRAMFRWYRNSEICIVHLAQTEIIEDMVDDEWMRRGWTLQELLAPVKMKLFNKHWMPMTGAADDKNLEATEVMKTLERATHIPLMDLSRFAPSPSKVDIRMRWAARRKTTRVEDVAYSLMGIFDVGLRITYGEGERAFCRLIEAILQGGNCSVFNWHGECADHHSSLAIPRSPQNFAGEAFTPVDWSAEPLEMTTTSLGLRVPLVVFPLLVTSFTSRGVSWAPMNDVSAECLLCPSIKIDFQCVSGDPNTAHYALGIVDYLLESGVQPQIRGRSTCFILRRERQYNWCSINICQPKPSDFIGLKTVSPPEHGYCSWKKVDGQSLITINLPNTPSESIFYVSRG</sequence>
<dbReference type="PANTHER" id="PTHR10622:SF12">
    <property type="entry name" value="HET DOMAIN-CONTAINING PROTEIN"/>
    <property type="match status" value="1"/>
</dbReference>